<accession>A0A1Z4LJT1</accession>
<evidence type="ECO:0000256" key="9">
    <source>
        <dbReference type="ARBA" id="ARBA00022833"/>
    </source>
</evidence>
<dbReference type="InterPro" id="IPR034033">
    <property type="entry name" value="Serralysin-like"/>
</dbReference>
<keyword evidence="5" id="KW-0645">Protease</keyword>
<dbReference type="GO" id="GO:0004222">
    <property type="term" value="F:metalloendopeptidase activity"/>
    <property type="evidence" value="ECO:0007669"/>
    <property type="project" value="InterPro"/>
</dbReference>
<dbReference type="SUPFAM" id="SSF55486">
    <property type="entry name" value="Metalloproteases ('zincins'), catalytic domain"/>
    <property type="match status" value="1"/>
</dbReference>
<comment type="subcellular location">
    <subcellularLocation>
        <location evidence="2">Secreted</location>
    </subcellularLocation>
</comment>
<evidence type="ECO:0000259" key="10">
    <source>
        <dbReference type="SMART" id="SM00235"/>
    </source>
</evidence>
<dbReference type="InterPro" id="IPR013858">
    <property type="entry name" value="Peptidase_M10B_C"/>
</dbReference>
<evidence type="ECO:0000256" key="5">
    <source>
        <dbReference type="ARBA" id="ARBA00022670"/>
    </source>
</evidence>
<evidence type="ECO:0000256" key="7">
    <source>
        <dbReference type="ARBA" id="ARBA00022737"/>
    </source>
</evidence>
<dbReference type="Pfam" id="PF08548">
    <property type="entry name" value="Peptidase_M10_C"/>
    <property type="match status" value="1"/>
</dbReference>
<keyword evidence="6" id="KW-0479">Metal-binding</keyword>
<dbReference type="InterPro" id="IPR011049">
    <property type="entry name" value="Serralysin-like_metalloprot_C"/>
</dbReference>
<dbReference type="GO" id="GO:0005509">
    <property type="term" value="F:calcium ion binding"/>
    <property type="evidence" value="ECO:0007669"/>
    <property type="project" value="InterPro"/>
</dbReference>
<dbReference type="GO" id="GO:0006508">
    <property type="term" value="P:proteolysis"/>
    <property type="evidence" value="ECO:0007669"/>
    <property type="project" value="UniProtKB-KW"/>
</dbReference>
<organism evidence="11 12">
    <name type="scientific">Calothrix parasitica NIES-267</name>
    <dbReference type="NCBI Taxonomy" id="1973488"/>
    <lineage>
        <taxon>Bacteria</taxon>
        <taxon>Bacillati</taxon>
        <taxon>Cyanobacteriota</taxon>
        <taxon>Cyanophyceae</taxon>
        <taxon>Nostocales</taxon>
        <taxon>Calotrichaceae</taxon>
        <taxon>Calothrix</taxon>
    </lineage>
</organism>
<keyword evidence="12" id="KW-1185">Reference proteome</keyword>
<dbReference type="AlphaFoldDB" id="A0A1Z4LJT1"/>
<evidence type="ECO:0000256" key="6">
    <source>
        <dbReference type="ARBA" id="ARBA00022723"/>
    </source>
</evidence>
<dbReference type="CDD" id="cd04277">
    <property type="entry name" value="ZnMc_serralysin_like"/>
    <property type="match status" value="1"/>
</dbReference>
<dbReference type="Pfam" id="PF00413">
    <property type="entry name" value="Peptidase_M10"/>
    <property type="match status" value="1"/>
</dbReference>
<protein>
    <recommendedName>
        <fullName evidence="10">Peptidase metallopeptidase domain-containing protein</fullName>
    </recommendedName>
</protein>
<comment type="cofactor">
    <cofactor evidence="1">
        <name>Ca(2+)</name>
        <dbReference type="ChEBI" id="CHEBI:29108"/>
    </cofactor>
</comment>
<comment type="similarity">
    <text evidence="3">Belongs to the peptidase M10B family.</text>
</comment>
<evidence type="ECO:0000256" key="8">
    <source>
        <dbReference type="ARBA" id="ARBA00022801"/>
    </source>
</evidence>
<dbReference type="PRINTS" id="PR00313">
    <property type="entry name" value="CABNDNGRPT"/>
</dbReference>
<reference evidence="11 12" key="1">
    <citation type="submission" date="2017-06" db="EMBL/GenBank/DDBJ databases">
        <title>Genome sequencing of cyanobaciteial culture collection at National Institute for Environmental Studies (NIES).</title>
        <authorList>
            <person name="Hirose Y."/>
            <person name="Shimura Y."/>
            <person name="Fujisawa T."/>
            <person name="Nakamura Y."/>
            <person name="Kawachi M."/>
        </authorList>
    </citation>
    <scope>NUCLEOTIDE SEQUENCE [LARGE SCALE GENOMIC DNA]</scope>
    <source>
        <strain evidence="11 12">NIES-267</strain>
    </source>
</reference>
<evidence type="ECO:0000256" key="3">
    <source>
        <dbReference type="ARBA" id="ARBA00009490"/>
    </source>
</evidence>
<feature type="domain" description="Peptidase metallopeptidase" evidence="10">
    <location>
        <begin position="10"/>
        <end position="161"/>
    </location>
</feature>
<sequence>MTVSYSFMTSLPSYYNADENGAWAVNDGQANNFSSFSMQQSQAAIQALNLWQEVSGLTFVEDKSGNGQIRFGNAFNTIKATGWAQQPGDNRGGDVWLDKGDSRTDNPTQETYGFQTLIHEIGHALGLKHPFKDIDDTNDSPILTGAENSYQYTNMAYDYHPDMPNVEPRNPLLYDIAAIQYLYGANMSTRTGNDTYTWGVKSDGSSEFFGSDENFISAIWDAGGIDTIDASKQTLNSVIDLQPGHFSSIGNGTDNLALAFAVDKAGKSIDYNSLDKPDKIINLIENATSGSGDDQIKGNLANNVLNGGDGNDTLYGKQGDDTLDGGLGVDSAFGGEGNDIYYVDSFNDAVTENSSEGNDTVNSFITYALSDNIENLTLIGNRALNGIGNSLDNLIFGNNSNNNLSGADGNDTLYGGDDNDKLIGGTSADTLDGGNGNDTASYFNSTGGVTVNLSTGITTGGDASGDVLKSIEYLEGSEFGDILISDSQNNYLWGMGGDDTLIAGVGNDIIDGGFGNDSMLGGKDNDTYYLGGQFSTVSTMFHSYLDLIPSTQSSIECVGCNLIFELIRVGE</sequence>
<dbReference type="GO" id="GO:0008270">
    <property type="term" value="F:zinc ion binding"/>
    <property type="evidence" value="ECO:0007669"/>
    <property type="project" value="InterPro"/>
</dbReference>
<dbReference type="EMBL" id="AP018227">
    <property type="protein sequence ID" value="BAY81465.1"/>
    <property type="molecule type" value="Genomic_DNA"/>
</dbReference>
<dbReference type="GO" id="GO:0031012">
    <property type="term" value="C:extracellular matrix"/>
    <property type="evidence" value="ECO:0007669"/>
    <property type="project" value="InterPro"/>
</dbReference>
<proteinExistence type="inferred from homology"/>
<dbReference type="InterPro" id="IPR001343">
    <property type="entry name" value="Hemolysn_Ca-bd"/>
</dbReference>
<keyword evidence="9" id="KW-0862">Zinc</keyword>
<dbReference type="Pfam" id="PF00353">
    <property type="entry name" value="HemolysinCabind"/>
    <property type="match status" value="3"/>
</dbReference>
<dbReference type="Gene3D" id="3.40.390.10">
    <property type="entry name" value="Collagenase (Catalytic Domain)"/>
    <property type="match status" value="1"/>
</dbReference>
<keyword evidence="4" id="KW-0964">Secreted</keyword>
<dbReference type="Gene3D" id="2.150.10.10">
    <property type="entry name" value="Serralysin-like metalloprotease, C-terminal"/>
    <property type="match status" value="3"/>
</dbReference>
<dbReference type="InterPro" id="IPR050557">
    <property type="entry name" value="RTX_toxin/Mannuronan_C5-epim"/>
</dbReference>
<dbReference type="InterPro" id="IPR006026">
    <property type="entry name" value="Peptidase_Metallo"/>
</dbReference>
<name>A0A1Z4LJT1_9CYAN</name>
<keyword evidence="7" id="KW-0677">Repeat</keyword>
<evidence type="ECO:0000256" key="2">
    <source>
        <dbReference type="ARBA" id="ARBA00004613"/>
    </source>
</evidence>
<evidence type="ECO:0000256" key="1">
    <source>
        <dbReference type="ARBA" id="ARBA00001913"/>
    </source>
</evidence>
<dbReference type="SUPFAM" id="SSF51120">
    <property type="entry name" value="beta-Roll"/>
    <property type="match status" value="2"/>
</dbReference>
<dbReference type="PANTHER" id="PTHR38340">
    <property type="entry name" value="S-LAYER PROTEIN"/>
    <property type="match status" value="1"/>
</dbReference>
<dbReference type="SMART" id="SM00235">
    <property type="entry name" value="ZnMc"/>
    <property type="match status" value="1"/>
</dbReference>
<keyword evidence="8" id="KW-0378">Hydrolase</keyword>
<dbReference type="GO" id="GO:0005615">
    <property type="term" value="C:extracellular space"/>
    <property type="evidence" value="ECO:0007669"/>
    <property type="project" value="InterPro"/>
</dbReference>
<dbReference type="PROSITE" id="PS00330">
    <property type="entry name" value="HEMOLYSIN_CALCIUM"/>
    <property type="match status" value="2"/>
</dbReference>
<dbReference type="Proteomes" id="UP000218418">
    <property type="component" value="Chromosome"/>
</dbReference>
<dbReference type="InterPro" id="IPR001818">
    <property type="entry name" value="Pept_M10_metallopeptidase"/>
</dbReference>
<evidence type="ECO:0000313" key="11">
    <source>
        <dbReference type="EMBL" id="BAY81465.1"/>
    </source>
</evidence>
<dbReference type="InterPro" id="IPR024079">
    <property type="entry name" value="MetalloPept_cat_dom_sf"/>
</dbReference>
<evidence type="ECO:0000256" key="4">
    <source>
        <dbReference type="ARBA" id="ARBA00022525"/>
    </source>
</evidence>
<dbReference type="InterPro" id="IPR018511">
    <property type="entry name" value="Hemolysin-typ_Ca-bd_CS"/>
</dbReference>
<evidence type="ECO:0000313" key="12">
    <source>
        <dbReference type="Proteomes" id="UP000218418"/>
    </source>
</evidence>
<gene>
    <name evidence="11" type="ORF">NIES267_09420</name>
</gene>
<dbReference type="PANTHER" id="PTHR38340:SF1">
    <property type="entry name" value="S-LAYER PROTEIN"/>
    <property type="match status" value="1"/>
</dbReference>